<protein>
    <submittedName>
        <fullName evidence="1">Uncharacterized protein</fullName>
    </submittedName>
</protein>
<dbReference type="RefSeq" id="WP_006105039.1">
    <property type="nucleotide sequence ID" value="NZ_DS989868.1"/>
</dbReference>
<proteinExistence type="predicted"/>
<evidence type="ECO:0000313" key="1">
    <source>
        <dbReference type="EMBL" id="EDX71916.1"/>
    </source>
</evidence>
<dbReference type="HOGENOM" id="CLU_2354905_0_0_3"/>
<dbReference type="AlphaFoldDB" id="B4W1N2"/>
<sequence length="96" mass="10645">MPVACCLSPPQDLFSSPYLATDSPDIVVLMDADCIVHEGAIAKVTGCLPQQQDAAKTQRTRWEHGHLQTLLTQVPQLLSQSVIQRRIDLFAFLFPI</sequence>
<name>B4W1N2_9CYAN</name>
<gene>
    <name evidence="1" type="ORF">MC7420_5060</name>
</gene>
<dbReference type="STRING" id="118168.MC7420_5060"/>
<dbReference type="Proteomes" id="UP000003835">
    <property type="component" value="Unassembled WGS sequence"/>
</dbReference>
<dbReference type="eggNOG" id="COG1215">
    <property type="taxonomic scope" value="Bacteria"/>
</dbReference>
<keyword evidence="2" id="KW-1185">Reference proteome</keyword>
<reference evidence="1 2" key="1">
    <citation type="submission" date="2008-07" db="EMBL/GenBank/DDBJ databases">
        <authorList>
            <person name="Tandeau de Marsac N."/>
            <person name="Ferriera S."/>
            <person name="Johnson J."/>
            <person name="Kravitz S."/>
            <person name="Beeson K."/>
            <person name="Sutton G."/>
            <person name="Rogers Y.-H."/>
            <person name="Friedman R."/>
            <person name="Frazier M."/>
            <person name="Venter J.C."/>
        </authorList>
    </citation>
    <scope>NUCLEOTIDE SEQUENCE [LARGE SCALE GENOMIC DNA]</scope>
    <source>
        <strain evidence="1 2">PCC 7420</strain>
    </source>
</reference>
<dbReference type="EMBL" id="DS989868">
    <property type="protein sequence ID" value="EDX71916.1"/>
    <property type="molecule type" value="Genomic_DNA"/>
</dbReference>
<organism evidence="1 2">
    <name type="scientific">Coleofasciculus chthonoplastes PCC 7420</name>
    <dbReference type="NCBI Taxonomy" id="118168"/>
    <lineage>
        <taxon>Bacteria</taxon>
        <taxon>Bacillati</taxon>
        <taxon>Cyanobacteriota</taxon>
        <taxon>Cyanophyceae</taxon>
        <taxon>Coleofasciculales</taxon>
        <taxon>Coleofasciculaceae</taxon>
        <taxon>Coleofasciculus</taxon>
    </lineage>
</organism>
<accession>B4W1N2</accession>
<evidence type="ECO:0000313" key="2">
    <source>
        <dbReference type="Proteomes" id="UP000003835"/>
    </source>
</evidence>